<comment type="similarity">
    <text evidence="8">Belongs to the tRNA nucleotidyltransferase/poly(A) polymerase family.</text>
</comment>
<dbReference type="EMBL" id="JANIBC010000006">
    <property type="protein sequence ID" value="MCQ8185621.1"/>
    <property type="molecule type" value="Genomic_DNA"/>
</dbReference>
<keyword evidence="5" id="KW-0479">Metal-binding</keyword>
<dbReference type="PANTHER" id="PTHR46173:SF1">
    <property type="entry name" value="CCA TRNA NUCLEOTIDYLTRANSFERASE 1, MITOCHONDRIAL"/>
    <property type="match status" value="1"/>
</dbReference>
<keyword evidence="4" id="KW-0548">Nucleotidyltransferase</keyword>
<sequence>MRSPEEAFRWTSEPRLQRITAALQAGGEARFVGGCVRDSLLGQDPLTSDAIDIDIACDRTPVEMKALFDKAGIRWIATGEDHGTLTAVEGGMVAECTTLRADEETDGRHAEVRFTRDWDEDWRRRDFTINALYLSPDGTLHDPAGGLPDLERGRVRFIGDAGTRIEEDALRILRFFRFSARFAHAFDQEGLKAIAERAGLLSILSNERIWSELSRTFAAGRAPEAFRAAEAAGVLEKLLPGAANLPLFDAVHGQDGAMTPPLGAAALWPGRERVLLKEAFKPSTAFLDTYDGIGAARDALQEGQGVRELLYRFGRDASEGGVRLTMADGKATQAILDQVRSDEVPVLPYGGKDLLALGLKPGAELGRTLKMFEAAWIEAGLPTEEAACESLLRQVTA</sequence>
<evidence type="ECO:0000256" key="6">
    <source>
        <dbReference type="ARBA" id="ARBA00022741"/>
    </source>
</evidence>
<evidence type="ECO:0000256" key="2">
    <source>
        <dbReference type="ARBA" id="ARBA00022679"/>
    </source>
</evidence>
<organism evidence="11 12">
    <name type="scientific">Parvularcula maris</name>
    <dbReference type="NCBI Taxonomy" id="2965077"/>
    <lineage>
        <taxon>Bacteria</taxon>
        <taxon>Pseudomonadati</taxon>
        <taxon>Pseudomonadota</taxon>
        <taxon>Alphaproteobacteria</taxon>
        <taxon>Parvularculales</taxon>
        <taxon>Parvularculaceae</taxon>
        <taxon>Parvularcula</taxon>
    </lineage>
</organism>
<reference evidence="11" key="1">
    <citation type="submission" date="2022-07" db="EMBL/GenBank/DDBJ databases">
        <title>Parvularcula maris sp. nov., an algicidal bacterium isolated from seawater.</title>
        <authorList>
            <person name="Li F."/>
        </authorList>
    </citation>
    <scope>NUCLEOTIDE SEQUENCE</scope>
    <source>
        <strain evidence="11">BGMRC 0090</strain>
    </source>
</reference>
<evidence type="ECO:0000256" key="3">
    <source>
        <dbReference type="ARBA" id="ARBA00022694"/>
    </source>
</evidence>
<comment type="cofactor">
    <cofactor evidence="1">
        <name>Mg(2+)</name>
        <dbReference type="ChEBI" id="CHEBI:18420"/>
    </cofactor>
</comment>
<proteinExistence type="inferred from homology"/>
<keyword evidence="12" id="KW-1185">Reference proteome</keyword>
<dbReference type="InterPro" id="IPR002646">
    <property type="entry name" value="PolA_pol_head_dom"/>
</dbReference>
<evidence type="ECO:0000259" key="9">
    <source>
        <dbReference type="Pfam" id="PF01743"/>
    </source>
</evidence>
<protein>
    <submittedName>
        <fullName evidence="11">CCA tRNA nucleotidyltransferase</fullName>
    </submittedName>
</protein>
<feature type="domain" description="tRNA nucleotidyltransferase/poly(A) polymerase RNA and SrmB- binding" evidence="10">
    <location>
        <begin position="187"/>
        <end position="243"/>
    </location>
</feature>
<dbReference type="SUPFAM" id="SSF81301">
    <property type="entry name" value="Nucleotidyltransferase"/>
    <property type="match status" value="1"/>
</dbReference>
<dbReference type="PANTHER" id="PTHR46173">
    <property type="entry name" value="CCA TRNA NUCLEOTIDYLTRANSFERASE 1, MITOCHONDRIAL"/>
    <property type="match status" value="1"/>
</dbReference>
<keyword evidence="3" id="KW-0819">tRNA processing</keyword>
<dbReference type="GO" id="GO:0046872">
    <property type="term" value="F:metal ion binding"/>
    <property type="evidence" value="ECO:0007669"/>
    <property type="project" value="UniProtKB-KW"/>
</dbReference>
<dbReference type="InterPro" id="IPR032828">
    <property type="entry name" value="PolyA_RNA-bd"/>
</dbReference>
<keyword evidence="7" id="KW-0460">Magnesium</keyword>
<evidence type="ECO:0000313" key="12">
    <source>
        <dbReference type="Proteomes" id="UP001142610"/>
    </source>
</evidence>
<dbReference type="Pfam" id="PF12627">
    <property type="entry name" value="PolyA_pol_RNAbd"/>
    <property type="match status" value="1"/>
</dbReference>
<evidence type="ECO:0000313" key="11">
    <source>
        <dbReference type="EMBL" id="MCQ8185621.1"/>
    </source>
</evidence>
<evidence type="ECO:0000256" key="1">
    <source>
        <dbReference type="ARBA" id="ARBA00001946"/>
    </source>
</evidence>
<dbReference type="Pfam" id="PF01743">
    <property type="entry name" value="PolyA_pol"/>
    <property type="match status" value="1"/>
</dbReference>
<dbReference type="Gene3D" id="3.30.460.10">
    <property type="entry name" value="Beta Polymerase, domain 2"/>
    <property type="match status" value="1"/>
</dbReference>
<dbReference type="InterPro" id="IPR050264">
    <property type="entry name" value="Bact_CCA-adding_enz_type3_sf"/>
</dbReference>
<evidence type="ECO:0000256" key="8">
    <source>
        <dbReference type="RuleBase" id="RU003953"/>
    </source>
</evidence>
<evidence type="ECO:0000256" key="7">
    <source>
        <dbReference type="ARBA" id="ARBA00022842"/>
    </source>
</evidence>
<gene>
    <name evidence="11" type="ORF">NOG11_09445</name>
</gene>
<evidence type="ECO:0000256" key="5">
    <source>
        <dbReference type="ARBA" id="ARBA00022723"/>
    </source>
</evidence>
<dbReference type="AlphaFoldDB" id="A0A9X2L9V2"/>
<dbReference type="CDD" id="cd05398">
    <property type="entry name" value="NT_ClassII-CCAase"/>
    <property type="match status" value="1"/>
</dbReference>
<feature type="domain" description="Poly A polymerase head" evidence="9">
    <location>
        <begin position="29"/>
        <end position="156"/>
    </location>
</feature>
<name>A0A9X2L9V2_9PROT</name>
<evidence type="ECO:0000259" key="10">
    <source>
        <dbReference type="Pfam" id="PF12627"/>
    </source>
</evidence>
<dbReference type="GO" id="GO:0008033">
    <property type="term" value="P:tRNA processing"/>
    <property type="evidence" value="ECO:0007669"/>
    <property type="project" value="UniProtKB-KW"/>
</dbReference>
<dbReference type="SUPFAM" id="SSF81891">
    <property type="entry name" value="Poly A polymerase C-terminal region-like"/>
    <property type="match status" value="1"/>
</dbReference>
<dbReference type="Gene3D" id="1.10.3090.10">
    <property type="entry name" value="cca-adding enzyme, domain 2"/>
    <property type="match status" value="1"/>
</dbReference>
<keyword evidence="6" id="KW-0547">Nucleotide-binding</keyword>
<dbReference type="GO" id="GO:0016779">
    <property type="term" value="F:nucleotidyltransferase activity"/>
    <property type="evidence" value="ECO:0007669"/>
    <property type="project" value="UniProtKB-KW"/>
</dbReference>
<dbReference type="GO" id="GO:0000049">
    <property type="term" value="F:tRNA binding"/>
    <property type="evidence" value="ECO:0007669"/>
    <property type="project" value="TreeGrafter"/>
</dbReference>
<accession>A0A9X2L9V2</accession>
<dbReference type="InterPro" id="IPR043519">
    <property type="entry name" value="NT_sf"/>
</dbReference>
<evidence type="ECO:0000256" key="4">
    <source>
        <dbReference type="ARBA" id="ARBA00022695"/>
    </source>
</evidence>
<keyword evidence="2 8" id="KW-0808">Transferase</keyword>
<keyword evidence="8" id="KW-0694">RNA-binding</keyword>
<dbReference type="GO" id="GO:0000166">
    <property type="term" value="F:nucleotide binding"/>
    <property type="evidence" value="ECO:0007669"/>
    <property type="project" value="UniProtKB-KW"/>
</dbReference>
<comment type="caution">
    <text evidence="11">The sequence shown here is derived from an EMBL/GenBank/DDBJ whole genome shotgun (WGS) entry which is preliminary data.</text>
</comment>
<dbReference type="RefSeq" id="WP_256619510.1">
    <property type="nucleotide sequence ID" value="NZ_JANIBC010000006.1"/>
</dbReference>
<dbReference type="Proteomes" id="UP001142610">
    <property type="component" value="Unassembled WGS sequence"/>
</dbReference>